<keyword evidence="3" id="KW-1185">Reference proteome</keyword>
<evidence type="ECO:0000259" key="1">
    <source>
        <dbReference type="Pfam" id="PF01636"/>
    </source>
</evidence>
<dbReference type="Pfam" id="PF01636">
    <property type="entry name" value="APH"/>
    <property type="match status" value="1"/>
</dbReference>
<name>A0A7W7M1Z8_9MICC</name>
<dbReference type="GO" id="GO:0016301">
    <property type="term" value="F:kinase activity"/>
    <property type="evidence" value="ECO:0007669"/>
    <property type="project" value="UniProtKB-KW"/>
</dbReference>
<comment type="caution">
    <text evidence="2">The sequence shown here is derived from an EMBL/GenBank/DDBJ whole genome shotgun (WGS) entry which is preliminary data.</text>
</comment>
<keyword evidence="2" id="KW-0808">Transferase</keyword>
<dbReference type="EMBL" id="JACHNA010000001">
    <property type="protein sequence ID" value="MBB4734671.1"/>
    <property type="molecule type" value="Genomic_DNA"/>
</dbReference>
<accession>A0A7W7M1Z8</accession>
<dbReference type="Proteomes" id="UP000540191">
    <property type="component" value="Unassembled WGS sequence"/>
</dbReference>
<evidence type="ECO:0000313" key="3">
    <source>
        <dbReference type="Proteomes" id="UP000540191"/>
    </source>
</evidence>
<dbReference type="InterPro" id="IPR002575">
    <property type="entry name" value="Aminoglycoside_PTrfase"/>
</dbReference>
<dbReference type="RefSeq" id="WP_184240814.1">
    <property type="nucleotide sequence ID" value="NZ_JACHNA010000001.1"/>
</dbReference>
<dbReference type="InterPro" id="IPR011009">
    <property type="entry name" value="Kinase-like_dom_sf"/>
</dbReference>
<proteinExistence type="predicted"/>
<reference evidence="2 3" key="1">
    <citation type="submission" date="2020-08" db="EMBL/GenBank/DDBJ databases">
        <title>Sequencing the genomes of 1000 actinobacteria strains.</title>
        <authorList>
            <person name="Klenk H.-P."/>
        </authorList>
    </citation>
    <scope>NUCLEOTIDE SEQUENCE [LARGE SCALE GENOMIC DNA]</scope>
    <source>
        <strain evidence="2 3">DSM 23974</strain>
    </source>
</reference>
<protein>
    <submittedName>
        <fullName evidence="2">Aminoglycoside phosphotransferase (APT) family kinase protein</fullName>
    </submittedName>
</protein>
<organism evidence="2 3">
    <name type="scientific">Micrococcus cohnii</name>
    <dbReference type="NCBI Taxonomy" id="993416"/>
    <lineage>
        <taxon>Bacteria</taxon>
        <taxon>Bacillati</taxon>
        <taxon>Actinomycetota</taxon>
        <taxon>Actinomycetes</taxon>
        <taxon>Micrococcales</taxon>
        <taxon>Micrococcaceae</taxon>
        <taxon>Micrococcus</taxon>
    </lineage>
</organism>
<dbReference type="AlphaFoldDB" id="A0A7W7M1Z8"/>
<feature type="domain" description="Aminoglycoside phosphotransferase" evidence="1">
    <location>
        <begin position="81"/>
        <end position="298"/>
    </location>
</feature>
<keyword evidence="2" id="KW-0418">Kinase</keyword>
<gene>
    <name evidence="2" type="ORF">HDA30_000179</name>
</gene>
<dbReference type="Gene3D" id="3.90.1200.10">
    <property type="match status" value="1"/>
</dbReference>
<sequence length="353" mass="38580">MASDPDPVEIELWHTLAERLRPTVPDAVADAVAGADPRSGRVEESGQFHRVLVVPDVAVLRMTRLQEAGAAPGSSWSRRNSPAAHLPRRMRLLEALAAQRPPFALPEPLTEVVCTREDDEPLTAAVLQRFVPGQAHPPHDGDPATLRWVLDALAAVDVTAPDLAPQLGGPHDFRGPWTDERVERVLGLPRFLAERDVAASSAFDGLPRPWEPTVRAVLDRVRRWHETPPVTPGLVHGDLAGHNMLWQPRPGGRDTDGAPGVEWRLRGVLDWDLAHAGDPARNLAYLGLWHGKRQIDAVAASPAEAARARVWLAAASLDALDDACARHETTGRPLRWAKLLRTTLPRIVHAAAR</sequence>
<dbReference type="SUPFAM" id="SSF56112">
    <property type="entry name" value="Protein kinase-like (PK-like)"/>
    <property type="match status" value="1"/>
</dbReference>
<evidence type="ECO:0000313" key="2">
    <source>
        <dbReference type="EMBL" id="MBB4734671.1"/>
    </source>
</evidence>